<dbReference type="OrthoDB" id="10473840at2759"/>
<evidence type="ECO:0000256" key="1">
    <source>
        <dbReference type="SAM" id="Coils"/>
    </source>
</evidence>
<feature type="non-terminal residue" evidence="3">
    <location>
        <position position="336"/>
    </location>
</feature>
<proteinExistence type="predicted"/>
<organism evidence="3 4">
    <name type="scientific">Choanephora cucurbitarum</name>
    <dbReference type="NCBI Taxonomy" id="101091"/>
    <lineage>
        <taxon>Eukaryota</taxon>
        <taxon>Fungi</taxon>
        <taxon>Fungi incertae sedis</taxon>
        <taxon>Mucoromycota</taxon>
        <taxon>Mucoromycotina</taxon>
        <taxon>Mucoromycetes</taxon>
        <taxon>Mucorales</taxon>
        <taxon>Mucorineae</taxon>
        <taxon>Choanephoraceae</taxon>
        <taxon>Choanephoroideae</taxon>
        <taxon>Choanephora</taxon>
    </lineage>
</organism>
<protein>
    <submittedName>
        <fullName evidence="3">Uncharacterized protein</fullName>
    </submittedName>
</protein>
<feature type="region of interest" description="Disordered" evidence="2">
    <location>
        <begin position="259"/>
        <end position="285"/>
    </location>
</feature>
<accession>A0A1C7N640</accession>
<name>A0A1C7N640_9FUNG</name>
<feature type="coiled-coil region" evidence="1">
    <location>
        <begin position="57"/>
        <end position="84"/>
    </location>
</feature>
<sequence>MELFLKNNFKQAVAKFKPDQLDQLSTHVSKLALRTAFYYNKQVTEEQKNAMIAYWFALEEKKDVEQIERETREARQEIQELVTTNDIAAVDKMANAMLFNYNNLSHEERVVLKLSMSRIVCIGVELEEVYRKYIVDESLWSAWEKKKKELLLTEEKKNTIEEVLSGVVESAKKGINEGIKHVLTEQLALVNLNKRSDMRYELLQAASYILHNVEKWESQNERSEAEVVGQVNEMLKIVFNSSKLKIKIGEIGAACTRENRKSRETSFSGGSSSSFMTGSSSSSSKKNINARKIDLMIMGANDVELSICEFKAKDEYRSLTKQSGKCARLNQALLED</sequence>
<comment type="caution">
    <text evidence="3">The sequence shown here is derived from an EMBL/GenBank/DDBJ whole genome shotgun (WGS) entry which is preliminary data.</text>
</comment>
<dbReference type="AlphaFoldDB" id="A0A1C7N640"/>
<dbReference type="InParanoid" id="A0A1C7N640"/>
<keyword evidence="1" id="KW-0175">Coiled coil</keyword>
<dbReference type="Proteomes" id="UP000093000">
    <property type="component" value="Unassembled WGS sequence"/>
</dbReference>
<dbReference type="EMBL" id="LUGH01000487">
    <property type="protein sequence ID" value="OBZ84625.1"/>
    <property type="molecule type" value="Genomic_DNA"/>
</dbReference>
<feature type="compositionally biased region" description="Low complexity" evidence="2">
    <location>
        <begin position="265"/>
        <end position="284"/>
    </location>
</feature>
<reference evidence="3 4" key="1">
    <citation type="submission" date="2016-03" db="EMBL/GenBank/DDBJ databases">
        <title>Choanephora cucurbitarum.</title>
        <authorList>
            <person name="Min B."/>
            <person name="Park H."/>
            <person name="Park J.-H."/>
            <person name="Shin H.-D."/>
            <person name="Choi I.-G."/>
        </authorList>
    </citation>
    <scope>NUCLEOTIDE SEQUENCE [LARGE SCALE GENOMIC DNA]</scope>
    <source>
        <strain evidence="3 4">KUS-F28377</strain>
    </source>
</reference>
<evidence type="ECO:0000313" key="4">
    <source>
        <dbReference type="Proteomes" id="UP000093000"/>
    </source>
</evidence>
<evidence type="ECO:0000313" key="3">
    <source>
        <dbReference type="EMBL" id="OBZ84625.1"/>
    </source>
</evidence>
<gene>
    <name evidence="3" type="ORF">A0J61_07315</name>
</gene>
<evidence type="ECO:0000256" key="2">
    <source>
        <dbReference type="SAM" id="MobiDB-lite"/>
    </source>
</evidence>
<keyword evidence="4" id="KW-1185">Reference proteome</keyword>